<dbReference type="RefSeq" id="WP_123214714.1">
    <property type="nucleotide sequence ID" value="NZ_RJTM01000024.1"/>
</dbReference>
<sequence>MNENSPDDNSTPNITGDWKMEKTEVYSTGLKAVVYSKNNIIYHFQSGGTLRVESDTDNDGYDSGDYNYNISLENLSGNPSDEEPREFIVKIDNSKWVLDLSGNTMTLSQSHVDGPTLFFSKS</sequence>
<reference evidence="1 2" key="1">
    <citation type="submission" date="2018-10" db="EMBL/GenBank/DDBJ databases">
        <title>Sinomicrobium pectinilyticum sp. nov., a pectinase-producing bacterium isolated from alkaline and saline soil, and emended description of the genus Sinomicrobium.</title>
        <authorList>
            <person name="Cheng B."/>
            <person name="Li C."/>
            <person name="Lai Q."/>
            <person name="Du M."/>
            <person name="Shao Z."/>
            <person name="Xu P."/>
            <person name="Yang C."/>
        </authorList>
    </citation>
    <scope>NUCLEOTIDE SEQUENCE [LARGE SCALE GENOMIC DNA]</scope>
    <source>
        <strain evidence="1 2">5DNS001</strain>
    </source>
</reference>
<organism evidence="1 2">
    <name type="scientific">Sinomicrobium pectinilyticum</name>
    <dbReference type="NCBI Taxonomy" id="1084421"/>
    <lineage>
        <taxon>Bacteria</taxon>
        <taxon>Pseudomonadati</taxon>
        <taxon>Bacteroidota</taxon>
        <taxon>Flavobacteriia</taxon>
        <taxon>Flavobacteriales</taxon>
        <taxon>Flavobacteriaceae</taxon>
        <taxon>Sinomicrobium</taxon>
    </lineage>
</organism>
<dbReference type="Proteomes" id="UP000267469">
    <property type="component" value="Unassembled WGS sequence"/>
</dbReference>
<gene>
    <name evidence="1" type="ORF">ED312_03960</name>
</gene>
<dbReference type="OrthoDB" id="713995at2"/>
<evidence type="ECO:0008006" key="3">
    <source>
        <dbReference type="Google" id="ProtNLM"/>
    </source>
</evidence>
<proteinExistence type="predicted"/>
<keyword evidence="2" id="KW-1185">Reference proteome</keyword>
<protein>
    <recommendedName>
        <fullName evidence="3">Lipocalin-like domain-containing protein</fullName>
    </recommendedName>
</protein>
<dbReference type="EMBL" id="RJTM01000024">
    <property type="protein sequence ID" value="RNL91766.1"/>
    <property type="molecule type" value="Genomic_DNA"/>
</dbReference>
<comment type="caution">
    <text evidence="1">The sequence shown here is derived from an EMBL/GenBank/DDBJ whole genome shotgun (WGS) entry which is preliminary data.</text>
</comment>
<name>A0A3N0EV75_SINP1</name>
<dbReference type="AlphaFoldDB" id="A0A3N0EV75"/>
<evidence type="ECO:0000313" key="1">
    <source>
        <dbReference type="EMBL" id="RNL91766.1"/>
    </source>
</evidence>
<evidence type="ECO:0000313" key="2">
    <source>
        <dbReference type="Proteomes" id="UP000267469"/>
    </source>
</evidence>
<accession>A0A3N0EV75</accession>